<dbReference type="RefSeq" id="WP_135594474.1">
    <property type="nucleotide sequence ID" value="NZ_RQEZ01000110.1"/>
</dbReference>
<accession>A0A5F1YAN3</accession>
<keyword evidence="1" id="KW-0812">Transmembrane</keyword>
<dbReference type="Proteomes" id="UP000298277">
    <property type="component" value="Unassembled WGS sequence"/>
</dbReference>
<dbReference type="OrthoDB" id="9803476at2"/>
<sequence length="166" mass="18967">MIYSILIYGVGFVVALVLVVYGIGSVLPVEHTSSLEKTFPVPAKTVYALIRNVREYPSWRSNLKSIEEISSVSWKETDSNRETTTYSFVRDEKDRLLESKIMDEDKPFGGSWTFELIPVDGGVKLEITENGRVFSPIFRFFSKYVFGHTATIRAYLEQVDRRIQGP</sequence>
<keyword evidence="1" id="KW-0472">Membrane</keyword>
<dbReference type="AlphaFoldDB" id="A0A5F1YAN3"/>
<dbReference type="NCBIfam" id="NF047583">
    <property type="entry name" value="LIC10604_fam"/>
    <property type="match status" value="1"/>
</dbReference>
<keyword evidence="1" id="KW-1133">Transmembrane helix</keyword>
<evidence type="ECO:0000313" key="2">
    <source>
        <dbReference type="EMBL" id="TGK33369.1"/>
    </source>
</evidence>
<feature type="transmembrane region" description="Helical" evidence="1">
    <location>
        <begin position="6"/>
        <end position="27"/>
    </location>
</feature>
<dbReference type="InterPro" id="IPR019587">
    <property type="entry name" value="Polyketide_cyclase/dehydratase"/>
</dbReference>
<name>A0A5F1YAN3_9LEPT</name>
<dbReference type="SUPFAM" id="SSF55961">
    <property type="entry name" value="Bet v1-like"/>
    <property type="match status" value="1"/>
</dbReference>
<dbReference type="InterPro" id="IPR023393">
    <property type="entry name" value="START-like_dom_sf"/>
</dbReference>
<dbReference type="Pfam" id="PF10604">
    <property type="entry name" value="Polyketide_cyc2"/>
    <property type="match status" value="1"/>
</dbReference>
<evidence type="ECO:0000313" key="3">
    <source>
        <dbReference type="Proteomes" id="UP000298277"/>
    </source>
</evidence>
<dbReference type="Gene3D" id="3.30.530.20">
    <property type="match status" value="1"/>
</dbReference>
<dbReference type="EMBL" id="RQFA01000046">
    <property type="protein sequence ID" value="TGK33369.1"/>
    <property type="molecule type" value="Genomic_DNA"/>
</dbReference>
<keyword evidence="3" id="KW-1185">Reference proteome</keyword>
<protein>
    <submittedName>
        <fullName evidence="2">Polyketide cyclase</fullName>
    </submittedName>
</protein>
<reference evidence="2" key="1">
    <citation type="journal article" date="2019" name="PLoS Negl. Trop. Dis.">
        <title>Revisiting the worldwide diversity of Leptospira species in the environment.</title>
        <authorList>
            <person name="Vincent A.T."/>
            <person name="Schiettekatte O."/>
            <person name="Bourhy P."/>
            <person name="Veyrier F.J."/>
            <person name="Picardeau M."/>
        </authorList>
    </citation>
    <scope>NUCLEOTIDE SEQUENCE [LARGE SCALE GENOMIC DNA]</scope>
    <source>
        <strain evidence="2">201800299</strain>
    </source>
</reference>
<gene>
    <name evidence="2" type="ORF">EHQ17_11295</name>
</gene>
<proteinExistence type="predicted"/>
<comment type="caution">
    <text evidence="2">The sequence shown here is derived from an EMBL/GenBank/DDBJ whole genome shotgun (WGS) entry which is preliminary data.</text>
</comment>
<organism evidence="2 3">
    <name type="scientific">Leptospira gomenensis</name>
    <dbReference type="NCBI Taxonomy" id="2484974"/>
    <lineage>
        <taxon>Bacteria</taxon>
        <taxon>Pseudomonadati</taxon>
        <taxon>Spirochaetota</taxon>
        <taxon>Spirochaetia</taxon>
        <taxon>Leptospirales</taxon>
        <taxon>Leptospiraceae</taxon>
        <taxon>Leptospira</taxon>
    </lineage>
</organism>
<evidence type="ECO:0000256" key="1">
    <source>
        <dbReference type="SAM" id="Phobius"/>
    </source>
</evidence>